<protein>
    <submittedName>
        <fullName evidence="1">Uncharacterized protein</fullName>
    </submittedName>
</protein>
<proteinExistence type="predicted"/>
<evidence type="ECO:0000313" key="1">
    <source>
        <dbReference type="EMBL" id="KAE9271908.1"/>
    </source>
</evidence>
<feature type="non-terminal residue" evidence="1">
    <location>
        <position position="1"/>
    </location>
</feature>
<gene>
    <name evidence="1" type="ORF">PF001_g28168</name>
</gene>
<dbReference type="Proteomes" id="UP000437068">
    <property type="component" value="Unassembled WGS sequence"/>
</dbReference>
<evidence type="ECO:0000313" key="2">
    <source>
        <dbReference type="Proteomes" id="UP000437068"/>
    </source>
</evidence>
<dbReference type="EMBL" id="QXGE01004116">
    <property type="protein sequence ID" value="KAE9271908.1"/>
    <property type="molecule type" value="Genomic_DNA"/>
</dbReference>
<comment type="caution">
    <text evidence="1">The sequence shown here is derived from an EMBL/GenBank/DDBJ whole genome shotgun (WGS) entry which is preliminary data.</text>
</comment>
<reference evidence="1 2" key="1">
    <citation type="submission" date="2018-08" db="EMBL/GenBank/DDBJ databases">
        <title>Genomic investigation of the strawberry pathogen Phytophthora fragariae indicates pathogenicity is determined by transcriptional variation in three key races.</title>
        <authorList>
            <person name="Adams T.M."/>
            <person name="Armitage A.D."/>
            <person name="Sobczyk M.K."/>
            <person name="Bates H.J."/>
            <person name="Dunwell J.M."/>
            <person name="Nellist C.F."/>
            <person name="Harrison R.J."/>
        </authorList>
    </citation>
    <scope>NUCLEOTIDE SEQUENCE [LARGE SCALE GENOMIC DNA]</scope>
    <source>
        <strain evidence="1 2">A4</strain>
    </source>
</reference>
<accession>A0A6A4BJU1</accession>
<dbReference type="AlphaFoldDB" id="A0A6A4BJU1"/>
<dbReference type="PANTHER" id="PTHR47169:SF2">
    <property type="entry name" value="OS01G0541250 PROTEIN"/>
    <property type="match status" value="1"/>
</dbReference>
<name>A0A6A4BJU1_9STRA</name>
<dbReference type="PANTHER" id="PTHR47169">
    <property type="entry name" value="OS01G0541250 PROTEIN"/>
    <property type="match status" value="1"/>
</dbReference>
<organism evidence="1 2">
    <name type="scientific">Phytophthora fragariae</name>
    <dbReference type="NCBI Taxonomy" id="53985"/>
    <lineage>
        <taxon>Eukaryota</taxon>
        <taxon>Sar</taxon>
        <taxon>Stramenopiles</taxon>
        <taxon>Oomycota</taxon>
        <taxon>Peronosporomycetes</taxon>
        <taxon>Peronosporales</taxon>
        <taxon>Peronosporaceae</taxon>
        <taxon>Phytophthora</taxon>
    </lineage>
</organism>
<sequence length="109" mass="12783">SYLVFEGEELPPRAWKSKRFIPKTMFLAALARPRYDPHRKQRWDGKVGIWSFTENCNIRGVLRYHFEDRLLERAENSEEIVQGVPELVDLAAFLIHLFAEGFVQCSDTQ</sequence>